<dbReference type="GO" id="GO:0004175">
    <property type="term" value="F:endopeptidase activity"/>
    <property type="evidence" value="ECO:0007669"/>
    <property type="project" value="UniProtKB-ARBA"/>
</dbReference>
<evidence type="ECO:0000313" key="4">
    <source>
        <dbReference type="Proteomes" id="UP000248806"/>
    </source>
</evidence>
<dbReference type="OrthoDB" id="118729at2"/>
<dbReference type="Proteomes" id="UP000248806">
    <property type="component" value="Unassembled WGS sequence"/>
</dbReference>
<feature type="transmembrane region" description="Helical" evidence="1">
    <location>
        <begin position="254"/>
        <end position="278"/>
    </location>
</feature>
<evidence type="ECO:0000256" key="1">
    <source>
        <dbReference type="SAM" id="Phobius"/>
    </source>
</evidence>
<keyword evidence="3" id="KW-0645">Protease</keyword>
<reference evidence="3 4" key="1">
    <citation type="submission" date="2018-06" db="EMBL/GenBank/DDBJ databases">
        <title>Genomic Encyclopedia of Archaeal and Bacterial Type Strains, Phase II (KMG-II): from individual species to whole genera.</title>
        <authorList>
            <person name="Goeker M."/>
        </authorList>
    </citation>
    <scope>NUCLEOTIDE SEQUENCE [LARGE SCALE GENOMIC DNA]</scope>
    <source>
        <strain evidence="3 4">ATCC BAA-1881</strain>
    </source>
</reference>
<dbReference type="GO" id="GO:0080120">
    <property type="term" value="P:CAAX-box protein maturation"/>
    <property type="evidence" value="ECO:0007669"/>
    <property type="project" value="UniProtKB-ARBA"/>
</dbReference>
<keyword evidence="1" id="KW-0472">Membrane</keyword>
<organism evidence="3 4">
    <name type="scientific">Thermosporothrix hazakensis</name>
    <dbReference type="NCBI Taxonomy" id="644383"/>
    <lineage>
        <taxon>Bacteria</taxon>
        <taxon>Bacillati</taxon>
        <taxon>Chloroflexota</taxon>
        <taxon>Ktedonobacteria</taxon>
        <taxon>Ktedonobacterales</taxon>
        <taxon>Thermosporotrichaceae</taxon>
        <taxon>Thermosporothrix</taxon>
    </lineage>
</organism>
<feature type="transmembrane region" description="Helical" evidence="1">
    <location>
        <begin position="230"/>
        <end position="249"/>
    </location>
</feature>
<keyword evidence="4" id="KW-1185">Reference proteome</keyword>
<dbReference type="RefSeq" id="WP_111323354.1">
    <property type="nucleotide sequence ID" value="NZ_BIFX01000001.1"/>
</dbReference>
<dbReference type="Pfam" id="PF02517">
    <property type="entry name" value="Rce1-like"/>
    <property type="match status" value="1"/>
</dbReference>
<comment type="caution">
    <text evidence="3">The sequence shown here is derived from an EMBL/GenBank/DDBJ whole genome shotgun (WGS) entry which is preliminary data.</text>
</comment>
<dbReference type="GO" id="GO:0006508">
    <property type="term" value="P:proteolysis"/>
    <property type="evidence" value="ECO:0007669"/>
    <property type="project" value="UniProtKB-KW"/>
</dbReference>
<evidence type="ECO:0000259" key="2">
    <source>
        <dbReference type="Pfam" id="PF02517"/>
    </source>
</evidence>
<proteinExistence type="predicted"/>
<evidence type="ECO:0000313" key="3">
    <source>
        <dbReference type="EMBL" id="PZW29298.1"/>
    </source>
</evidence>
<feature type="transmembrane region" description="Helical" evidence="1">
    <location>
        <begin position="163"/>
        <end position="184"/>
    </location>
</feature>
<feature type="transmembrane region" description="Helical" evidence="1">
    <location>
        <begin position="116"/>
        <end position="143"/>
    </location>
</feature>
<protein>
    <submittedName>
        <fullName evidence="3">CAAX prenyl protease-like protein</fullName>
    </submittedName>
</protein>
<feature type="transmembrane region" description="Helical" evidence="1">
    <location>
        <begin position="35"/>
        <end position="59"/>
    </location>
</feature>
<dbReference type="AlphaFoldDB" id="A0A326U762"/>
<sequence>MGTDVLSHSSKEFQENPNSIEALKQKVRDGRIRPLWPLLMNFIRLPLVLIGILLAYLLFSALHSKQAFSMAMLSSNVTITFTADLVCVLLLRWLTHREGLRLRDLFGIERNKLLRDILLGLLLFVLLFVCLYIANTIAALLVYGPTAFSTPRSATSGYDASTLPIVTGIFLFSTFISPLTIGIAEELTYRAYAFPRLIALTGRLWPALLLSALGFGVQHIAFALTGWQDALARFLGMFLMAPVFCLLYLKMKRLLPLVIGHWLVDAVGLGLFPLLFLLTQQ</sequence>
<name>A0A326U762_THEHA</name>
<accession>A0A326U762</accession>
<dbReference type="EMBL" id="QKUF01000009">
    <property type="protein sequence ID" value="PZW29298.1"/>
    <property type="molecule type" value="Genomic_DNA"/>
</dbReference>
<feature type="transmembrane region" description="Helical" evidence="1">
    <location>
        <begin position="204"/>
        <end position="224"/>
    </location>
</feature>
<keyword evidence="1" id="KW-0812">Transmembrane</keyword>
<gene>
    <name evidence="3" type="ORF">EI42_03020</name>
</gene>
<feature type="transmembrane region" description="Helical" evidence="1">
    <location>
        <begin position="71"/>
        <end position="95"/>
    </location>
</feature>
<feature type="domain" description="CAAX prenyl protease 2/Lysostaphin resistance protein A-like" evidence="2">
    <location>
        <begin position="170"/>
        <end position="267"/>
    </location>
</feature>
<keyword evidence="3" id="KW-0378">Hydrolase</keyword>
<dbReference type="InterPro" id="IPR003675">
    <property type="entry name" value="Rce1/LyrA-like_dom"/>
</dbReference>
<keyword evidence="1" id="KW-1133">Transmembrane helix</keyword>